<accession>A0AAV7TNB1</accession>
<organism evidence="1 2">
    <name type="scientific">Pleurodeles waltl</name>
    <name type="common">Iberian ribbed newt</name>
    <dbReference type="NCBI Taxonomy" id="8319"/>
    <lineage>
        <taxon>Eukaryota</taxon>
        <taxon>Metazoa</taxon>
        <taxon>Chordata</taxon>
        <taxon>Craniata</taxon>
        <taxon>Vertebrata</taxon>
        <taxon>Euteleostomi</taxon>
        <taxon>Amphibia</taxon>
        <taxon>Batrachia</taxon>
        <taxon>Caudata</taxon>
        <taxon>Salamandroidea</taxon>
        <taxon>Salamandridae</taxon>
        <taxon>Pleurodelinae</taxon>
        <taxon>Pleurodeles</taxon>
    </lineage>
</organism>
<comment type="caution">
    <text evidence="1">The sequence shown here is derived from an EMBL/GenBank/DDBJ whole genome shotgun (WGS) entry which is preliminary data.</text>
</comment>
<gene>
    <name evidence="1" type="ORF">NDU88_002938</name>
</gene>
<keyword evidence="2" id="KW-1185">Reference proteome</keyword>
<reference evidence="1" key="1">
    <citation type="journal article" date="2022" name="bioRxiv">
        <title>Sequencing and chromosome-scale assembly of the giantPleurodeles waltlgenome.</title>
        <authorList>
            <person name="Brown T."/>
            <person name="Elewa A."/>
            <person name="Iarovenko S."/>
            <person name="Subramanian E."/>
            <person name="Araus A.J."/>
            <person name="Petzold A."/>
            <person name="Susuki M."/>
            <person name="Suzuki K.-i.T."/>
            <person name="Hayashi T."/>
            <person name="Toyoda A."/>
            <person name="Oliveira C."/>
            <person name="Osipova E."/>
            <person name="Leigh N.D."/>
            <person name="Simon A."/>
            <person name="Yun M.H."/>
        </authorList>
    </citation>
    <scope>NUCLEOTIDE SEQUENCE</scope>
    <source>
        <strain evidence="1">20211129_DDA</strain>
        <tissue evidence="1">Liver</tissue>
    </source>
</reference>
<evidence type="ECO:0000313" key="1">
    <source>
        <dbReference type="EMBL" id="KAJ1177686.1"/>
    </source>
</evidence>
<sequence>MVTAVTRRYTCTFFSCYSQLFATPINDSACISRRRLREESNNRSRGAEVCLFVAITHESAKTERQAHKVCPCELGGGGLRASAGNVQNRQRPDQIMQREGETVRKMVPGSCRNLLFISDNFCPGETILKIIEMIARGCGTYCATEGEVTPGSMPGSTRAFSTFYTRPPPRHTHSTVSFLCRADLAVLDLFHWI</sequence>
<proteinExistence type="predicted"/>
<evidence type="ECO:0000313" key="2">
    <source>
        <dbReference type="Proteomes" id="UP001066276"/>
    </source>
</evidence>
<dbReference type="EMBL" id="JANPWB010000006">
    <property type="protein sequence ID" value="KAJ1177686.1"/>
    <property type="molecule type" value="Genomic_DNA"/>
</dbReference>
<dbReference type="Proteomes" id="UP001066276">
    <property type="component" value="Chromosome 3_2"/>
</dbReference>
<protein>
    <submittedName>
        <fullName evidence="1">Uncharacterized protein</fullName>
    </submittedName>
</protein>
<dbReference type="AlphaFoldDB" id="A0AAV7TNB1"/>
<name>A0AAV7TNB1_PLEWA</name>